<accession>A0ABD5PW64</accession>
<organism evidence="2 3">
    <name type="scientific">Halorussus aquaticus</name>
    <dbReference type="NCBI Taxonomy" id="2953748"/>
    <lineage>
        <taxon>Archaea</taxon>
        <taxon>Methanobacteriati</taxon>
        <taxon>Methanobacteriota</taxon>
        <taxon>Stenosarchaea group</taxon>
        <taxon>Halobacteria</taxon>
        <taxon>Halobacteriales</taxon>
        <taxon>Haladaptataceae</taxon>
        <taxon>Halorussus</taxon>
    </lineage>
</organism>
<dbReference type="Proteomes" id="UP001595945">
    <property type="component" value="Unassembled WGS sequence"/>
</dbReference>
<dbReference type="AlphaFoldDB" id="A0ABD5PW64"/>
<proteinExistence type="predicted"/>
<feature type="domain" description="DUF6884" evidence="1">
    <location>
        <begin position="3"/>
        <end position="135"/>
    </location>
</feature>
<evidence type="ECO:0000313" key="3">
    <source>
        <dbReference type="Proteomes" id="UP001595945"/>
    </source>
</evidence>
<dbReference type="GeneID" id="73046290"/>
<gene>
    <name evidence="2" type="ORF">ACFO9K_00190</name>
</gene>
<dbReference type="EMBL" id="JBHSHT010000001">
    <property type="protein sequence ID" value="MFC4822669.1"/>
    <property type="molecule type" value="Genomic_DNA"/>
</dbReference>
<reference evidence="2 3" key="1">
    <citation type="journal article" date="2019" name="Int. J. Syst. Evol. Microbiol.">
        <title>The Global Catalogue of Microorganisms (GCM) 10K type strain sequencing project: providing services to taxonomists for standard genome sequencing and annotation.</title>
        <authorList>
            <consortium name="The Broad Institute Genomics Platform"/>
            <consortium name="The Broad Institute Genome Sequencing Center for Infectious Disease"/>
            <person name="Wu L."/>
            <person name="Ma J."/>
        </authorList>
    </citation>
    <scope>NUCLEOTIDE SEQUENCE [LARGE SCALE GENOMIC DNA]</scope>
    <source>
        <strain evidence="2 3">XZYJ18</strain>
    </source>
</reference>
<keyword evidence="3" id="KW-1185">Reference proteome</keyword>
<evidence type="ECO:0000313" key="2">
    <source>
        <dbReference type="EMBL" id="MFC4822669.1"/>
    </source>
</evidence>
<dbReference type="Pfam" id="PF21818">
    <property type="entry name" value="DUF6884"/>
    <property type="match status" value="1"/>
</dbReference>
<comment type="caution">
    <text evidence="2">The sequence shown here is derived from an EMBL/GenBank/DDBJ whole genome shotgun (WGS) entry which is preliminary data.</text>
</comment>
<dbReference type="InterPro" id="IPR049251">
    <property type="entry name" value="DUF6884"/>
</dbReference>
<name>A0ABD5PW64_9EURY</name>
<evidence type="ECO:0000259" key="1">
    <source>
        <dbReference type="Pfam" id="PF21818"/>
    </source>
</evidence>
<dbReference type="RefSeq" id="WP_368410448.1">
    <property type="nucleotide sequence ID" value="NZ_CP100400.1"/>
</dbReference>
<sequence>MAVGLVSCSSSKSSEAKRPKELYMESVLFEKARNHCERFHDSWYVLSAKHGLLEPDGSKIEPYDLALSDLDAEERRKWGSEVVTELRQQNVTDDRLVIHAGKDYYEPLLEALGEVEYEIPTEGLRYGESLAWYNEQIEDL</sequence>
<protein>
    <submittedName>
        <fullName evidence="2">DUF6884 domain-containing protein</fullName>
    </submittedName>
</protein>